<protein>
    <submittedName>
        <fullName evidence="1">Uncharacterized protein</fullName>
    </submittedName>
</protein>
<keyword evidence="2" id="KW-1185">Reference proteome</keyword>
<evidence type="ECO:0000313" key="1">
    <source>
        <dbReference type="EMBL" id="PVD20982.1"/>
    </source>
</evidence>
<sequence>MKINNKQELPTKLQGENILETDCFTYLGSIVSKDGGADDDIKSRINKARHSFNSPAPHLELQSIIVPQRCCCGRTSNSLKKIKSLNFWVLEETNMEATHFFGSAFCEKNCIMSSSSQRLLDSVRSMSKAALLAEVRRGHASGMGAQHVLQ</sequence>
<dbReference type="Proteomes" id="UP000245119">
    <property type="component" value="Linkage Group LG12"/>
</dbReference>
<gene>
    <name evidence="1" type="ORF">C0Q70_19146</name>
</gene>
<dbReference type="EMBL" id="PZQS01000012">
    <property type="protein sequence ID" value="PVD20982.1"/>
    <property type="molecule type" value="Genomic_DNA"/>
</dbReference>
<evidence type="ECO:0000313" key="2">
    <source>
        <dbReference type="Proteomes" id="UP000245119"/>
    </source>
</evidence>
<name>A0A2T7NIK0_POMCA</name>
<accession>A0A2T7NIK0</accession>
<comment type="caution">
    <text evidence="1">The sequence shown here is derived from an EMBL/GenBank/DDBJ whole genome shotgun (WGS) entry which is preliminary data.</text>
</comment>
<reference evidence="1 2" key="1">
    <citation type="submission" date="2018-04" db="EMBL/GenBank/DDBJ databases">
        <title>The genome of golden apple snail Pomacea canaliculata provides insight into stress tolerance and invasive adaptation.</title>
        <authorList>
            <person name="Liu C."/>
            <person name="Liu B."/>
            <person name="Ren Y."/>
            <person name="Zhang Y."/>
            <person name="Wang H."/>
            <person name="Li S."/>
            <person name="Jiang F."/>
            <person name="Yin L."/>
            <person name="Zhang G."/>
            <person name="Qian W."/>
            <person name="Fan W."/>
        </authorList>
    </citation>
    <scope>NUCLEOTIDE SEQUENCE [LARGE SCALE GENOMIC DNA]</scope>
    <source>
        <strain evidence="1">SZHN2017</strain>
        <tissue evidence="1">Muscle</tissue>
    </source>
</reference>
<organism evidence="1 2">
    <name type="scientific">Pomacea canaliculata</name>
    <name type="common">Golden apple snail</name>
    <dbReference type="NCBI Taxonomy" id="400727"/>
    <lineage>
        <taxon>Eukaryota</taxon>
        <taxon>Metazoa</taxon>
        <taxon>Spiralia</taxon>
        <taxon>Lophotrochozoa</taxon>
        <taxon>Mollusca</taxon>
        <taxon>Gastropoda</taxon>
        <taxon>Caenogastropoda</taxon>
        <taxon>Architaenioglossa</taxon>
        <taxon>Ampullarioidea</taxon>
        <taxon>Ampullariidae</taxon>
        <taxon>Pomacea</taxon>
    </lineage>
</organism>
<proteinExistence type="predicted"/>
<dbReference type="AlphaFoldDB" id="A0A2T7NIK0"/>